<protein>
    <submittedName>
        <fullName evidence="1">Uncharacterized protein</fullName>
    </submittedName>
</protein>
<name>A0ABX3XDF9_9GAMM</name>
<sequence>MMLFSSEQFESLMEKENEEFVGKVIVELNEKYKKNLVEEDTLKERLMKAKMYADSLNIKNDGLLRSWLYLEGCHPGFSSSEKITAVLEQAEDAEQRYRDIINGAIKIAKEGD</sequence>
<accession>A0ABX3XDF9</accession>
<proteinExistence type="predicted"/>
<keyword evidence="2" id="KW-1185">Reference proteome</keyword>
<evidence type="ECO:0000313" key="2">
    <source>
        <dbReference type="Proteomes" id="UP000194040"/>
    </source>
</evidence>
<evidence type="ECO:0000313" key="1">
    <source>
        <dbReference type="EMBL" id="OSN08931.1"/>
    </source>
</evidence>
<comment type="caution">
    <text evidence="1">The sequence shown here is derived from an EMBL/GenBank/DDBJ whole genome shotgun (WGS) entry which is preliminary data.</text>
</comment>
<dbReference type="RefSeq" id="WP_094101763.1">
    <property type="nucleotide sequence ID" value="NZ_LUTQ01000045.1"/>
</dbReference>
<organism evidence="1 2">
    <name type="scientific">Lonsdalea iberica</name>
    <dbReference type="NCBI Taxonomy" id="1082703"/>
    <lineage>
        <taxon>Bacteria</taxon>
        <taxon>Pseudomonadati</taxon>
        <taxon>Pseudomonadota</taxon>
        <taxon>Gammaproteobacteria</taxon>
        <taxon>Enterobacterales</taxon>
        <taxon>Pectobacteriaceae</taxon>
        <taxon>Lonsdalea</taxon>
    </lineage>
</organism>
<gene>
    <name evidence="1" type="ORF">AU512_12980</name>
</gene>
<dbReference type="EMBL" id="LUTQ01000045">
    <property type="protein sequence ID" value="OSN08931.1"/>
    <property type="molecule type" value="Genomic_DNA"/>
</dbReference>
<reference evidence="1 2" key="1">
    <citation type="submission" date="2016-02" db="EMBL/GenBank/DDBJ databases">
        <title>Species-wide whole genome sequencing reveals diversity, host range in Lonsdalea quercina.</title>
        <authorList>
            <person name="Li Y."/>
        </authorList>
    </citation>
    <scope>NUCLEOTIDE SEQUENCE [LARGE SCALE GENOMIC DNA]</scope>
    <source>
        <strain evidence="1 2">LMG 26265</strain>
    </source>
</reference>
<dbReference type="Proteomes" id="UP000194040">
    <property type="component" value="Unassembled WGS sequence"/>
</dbReference>